<sequence>MPPLLQDSTYELIRGLANLSSAVEVDPLYFDQLLGAAVNVKHAFDLGRMDVINGTIRPRNTSLCHECITTVSSVWRSGPEGPRTLCNACGLRYYKQNQRRTVEAKRRESKDVADAAASLAALGSVSMKAVESLIAKNDFATSCNKRKRSIVSGSNEYSDDDDENDDDDDEVYDDDDENDDEEDDGYIGTQRKVASDKGGGSRHEDKSFRGETGLAGAASPQHSPGVVTLPSIANICDRMQTPPPPCPRFQQQQRVQLPPMPFMPCHTVGAASSVLLPVHGTSQRNSTFQQPHFAPLPLHVPVTSIATRLPLDHAPRHYHQPVNLSNGNSNGNNRQDHIHYRQRRLQ</sequence>
<dbReference type="PANTHER" id="PTHR47172">
    <property type="entry name" value="OS01G0976800 PROTEIN"/>
    <property type="match status" value="1"/>
</dbReference>
<dbReference type="PANTHER" id="PTHR47172:SF24">
    <property type="entry name" value="GATA ZINC FINGER DOMAIN-CONTAINING PROTEIN 14-RELATED"/>
    <property type="match status" value="1"/>
</dbReference>
<dbReference type="SMART" id="SM00401">
    <property type="entry name" value="ZnF_GATA"/>
    <property type="match status" value="1"/>
</dbReference>
<reference evidence="9" key="1">
    <citation type="submission" date="2022-07" db="EMBL/GenBank/DDBJ databases">
        <title>Phylogenomic reconstructions and comparative analyses of Kickxellomycotina fungi.</title>
        <authorList>
            <person name="Reynolds N.K."/>
            <person name="Stajich J.E."/>
            <person name="Barry K."/>
            <person name="Grigoriev I.V."/>
            <person name="Crous P."/>
            <person name="Smith M.E."/>
        </authorList>
    </citation>
    <scope>NUCLEOTIDE SEQUENCE</scope>
    <source>
        <strain evidence="9">IMI 214461</strain>
    </source>
</reference>
<proteinExistence type="predicted"/>
<feature type="compositionally biased region" description="Basic and acidic residues" evidence="7">
    <location>
        <begin position="193"/>
        <end position="209"/>
    </location>
</feature>
<keyword evidence="4" id="KW-0805">Transcription regulation</keyword>
<evidence type="ECO:0000256" key="3">
    <source>
        <dbReference type="ARBA" id="ARBA00022833"/>
    </source>
</evidence>
<organism evidence="9 10">
    <name type="scientific">Coemansia thaxteri</name>
    <dbReference type="NCBI Taxonomy" id="2663907"/>
    <lineage>
        <taxon>Eukaryota</taxon>
        <taxon>Fungi</taxon>
        <taxon>Fungi incertae sedis</taxon>
        <taxon>Zoopagomycota</taxon>
        <taxon>Kickxellomycotina</taxon>
        <taxon>Kickxellomycetes</taxon>
        <taxon>Kickxellales</taxon>
        <taxon>Kickxellaceae</taxon>
        <taxon>Coemansia</taxon>
    </lineage>
</organism>
<protein>
    <recommendedName>
        <fullName evidence="8">GATA-type domain-containing protein</fullName>
    </recommendedName>
</protein>
<name>A0A9W8ELP5_9FUNG</name>
<dbReference type="GO" id="GO:0043565">
    <property type="term" value="F:sequence-specific DNA binding"/>
    <property type="evidence" value="ECO:0007669"/>
    <property type="project" value="InterPro"/>
</dbReference>
<dbReference type="SUPFAM" id="SSF57716">
    <property type="entry name" value="Glucocorticoid receptor-like (DNA-binding domain)"/>
    <property type="match status" value="1"/>
</dbReference>
<feature type="compositionally biased region" description="Low complexity" evidence="7">
    <location>
        <begin position="323"/>
        <end position="333"/>
    </location>
</feature>
<dbReference type="Pfam" id="PF00320">
    <property type="entry name" value="GATA"/>
    <property type="match status" value="1"/>
</dbReference>
<evidence type="ECO:0000256" key="2">
    <source>
        <dbReference type="ARBA" id="ARBA00022771"/>
    </source>
</evidence>
<keyword evidence="2 6" id="KW-0863">Zinc-finger</keyword>
<dbReference type="GO" id="GO:0006355">
    <property type="term" value="P:regulation of DNA-templated transcription"/>
    <property type="evidence" value="ECO:0007669"/>
    <property type="project" value="InterPro"/>
</dbReference>
<feature type="domain" description="GATA-type" evidence="8">
    <location>
        <begin position="58"/>
        <end position="112"/>
    </location>
</feature>
<keyword evidence="3" id="KW-0862">Zinc</keyword>
<evidence type="ECO:0000313" key="10">
    <source>
        <dbReference type="Proteomes" id="UP001150907"/>
    </source>
</evidence>
<evidence type="ECO:0000256" key="4">
    <source>
        <dbReference type="ARBA" id="ARBA00023015"/>
    </source>
</evidence>
<gene>
    <name evidence="9" type="ORF">H4R26_000867</name>
</gene>
<evidence type="ECO:0000256" key="7">
    <source>
        <dbReference type="SAM" id="MobiDB-lite"/>
    </source>
</evidence>
<comment type="caution">
    <text evidence="9">The sequence shown here is derived from an EMBL/GenBank/DDBJ whole genome shotgun (WGS) entry which is preliminary data.</text>
</comment>
<feature type="region of interest" description="Disordered" evidence="7">
    <location>
        <begin position="150"/>
        <end position="226"/>
    </location>
</feature>
<keyword evidence="5" id="KW-0804">Transcription</keyword>
<feature type="region of interest" description="Disordered" evidence="7">
    <location>
        <begin position="316"/>
        <end position="346"/>
    </location>
</feature>
<feature type="compositionally biased region" description="Acidic residues" evidence="7">
    <location>
        <begin position="157"/>
        <end position="185"/>
    </location>
</feature>
<dbReference type="OrthoDB" id="2162994at2759"/>
<dbReference type="InterPro" id="IPR013088">
    <property type="entry name" value="Znf_NHR/GATA"/>
</dbReference>
<evidence type="ECO:0000259" key="8">
    <source>
        <dbReference type="PROSITE" id="PS50114"/>
    </source>
</evidence>
<dbReference type="GO" id="GO:0008270">
    <property type="term" value="F:zinc ion binding"/>
    <property type="evidence" value="ECO:0007669"/>
    <property type="project" value="UniProtKB-KW"/>
</dbReference>
<evidence type="ECO:0000313" key="9">
    <source>
        <dbReference type="EMBL" id="KAJ2007274.1"/>
    </source>
</evidence>
<dbReference type="PROSITE" id="PS50114">
    <property type="entry name" value="GATA_ZN_FINGER_2"/>
    <property type="match status" value="1"/>
</dbReference>
<dbReference type="CDD" id="cd00202">
    <property type="entry name" value="ZnF_GATA"/>
    <property type="match status" value="1"/>
</dbReference>
<accession>A0A9W8ELP5</accession>
<dbReference type="PROSITE" id="PS00344">
    <property type="entry name" value="GATA_ZN_FINGER_1"/>
    <property type="match status" value="1"/>
</dbReference>
<keyword evidence="10" id="KW-1185">Reference proteome</keyword>
<evidence type="ECO:0000256" key="5">
    <source>
        <dbReference type="ARBA" id="ARBA00023163"/>
    </source>
</evidence>
<dbReference type="AlphaFoldDB" id="A0A9W8ELP5"/>
<evidence type="ECO:0000256" key="6">
    <source>
        <dbReference type="PROSITE-ProRule" id="PRU00094"/>
    </source>
</evidence>
<dbReference type="InterPro" id="IPR000679">
    <property type="entry name" value="Znf_GATA"/>
</dbReference>
<dbReference type="EMBL" id="JANBQF010000031">
    <property type="protein sequence ID" value="KAJ2007274.1"/>
    <property type="molecule type" value="Genomic_DNA"/>
</dbReference>
<keyword evidence="1" id="KW-0479">Metal-binding</keyword>
<dbReference type="Gene3D" id="3.30.50.10">
    <property type="entry name" value="Erythroid Transcription Factor GATA-1, subunit A"/>
    <property type="match status" value="1"/>
</dbReference>
<dbReference type="Proteomes" id="UP001150907">
    <property type="component" value="Unassembled WGS sequence"/>
</dbReference>
<evidence type="ECO:0000256" key="1">
    <source>
        <dbReference type="ARBA" id="ARBA00022723"/>
    </source>
</evidence>